<feature type="region of interest" description="Disordered" evidence="1">
    <location>
        <begin position="1"/>
        <end position="68"/>
    </location>
</feature>
<accession>A0AAV7VHD1</accession>
<evidence type="ECO:0000313" key="2">
    <source>
        <dbReference type="EMBL" id="KAJ1200099.1"/>
    </source>
</evidence>
<sequence>MTSPVYGRKCKSYSAQNPAREAGDAQETRSGVGSRAEELRRAPTVEEIHPLGRVSLDQETRSTVGGRT</sequence>
<feature type="compositionally biased region" description="Basic and acidic residues" evidence="1">
    <location>
        <begin position="35"/>
        <end position="60"/>
    </location>
</feature>
<proteinExistence type="predicted"/>
<reference evidence="2" key="1">
    <citation type="journal article" date="2022" name="bioRxiv">
        <title>Sequencing and chromosome-scale assembly of the giantPleurodeles waltlgenome.</title>
        <authorList>
            <person name="Brown T."/>
            <person name="Elewa A."/>
            <person name="Iarovenko S."/>
            <person name="Subramanian E."/>
            <person name="Araus A.J."/>
            <person name="Petzold A."/>
            <person name="Susuki M."/>
            <person name="Suzuki K.-i.T."/>
            <person name="Hayashi T."/>
            <person name="Toyoda A."/>
            <person name="Oliveira C."/>
            <person name="Osipova E."/>
            <person name="Leigh N.D."/>
            <person name="Simon A."/>
            <person name="Yun M.H."/>
        </authorList>
    </citation>
    <scope>NUCLEOTIDE SEQUENCE</scope>
    <source>
        <strain evidence="2">20211129_DDA</strain>
        <tissue evidence="2">Liver</tissue>
    </source>
</reference>
<evidence type="ECO:0000313" key="3">
    <source>
        <dbReference type="Proteomes" id="UP001066276"/>
    </source>
</evidence>
<dbReference type="EMBL" id="JANPWB010000003">
    <property type="protein sequence ID" value="KAJ1200099.1"/>
    <property type="molecule type" value="Genomic_DNA"/>
</dbReference>
<keyword evidence="3" id="KW-1185">Reference proteome</keyword>
<protein>
    <submittedName>
        <fullName evidence="2">Uncharacterized protein</fullName>
    </submittedName>
</protein>
<gene>
    <name evidence="2" type="ORF">NDU88_003927</name>
</gene>
<dbReference type="Proteomes" id="UP001066276">
    <property type="component" value="Chromosome 2_1"/>
</dbReference>
<evidence type="ECO:0000256" key="1">
    <source>
        <dbReference type="SAM" id="MobiDB-lite"/>
    </source>
</evidence>
<name>A0AAV7VHD1_PLEWA</name>
<organism evidence="2 3">
    <name type="scientific">Pleurodeles waltl</name>
    <name type="common">Iberian ribbed newt</name>
    <dbReference type="NCBI Taxonomy" id="8319"/>
    <lineage>
        <taxon>Eukaryota</taxon>
        <taxon>Metazoa</taxon>
        <taxon>Chordata</taxon>
        <taxon>Craniata</taxon>
        <taxon>Vertebrata</taxon>
        <taxon>Euteleostomi</taxon>
        <taxon>Amphibia</taxon>
        <taxon>Batrachia</taxon>
        <taxon>Caudata</taxon>
        <taxon>Salamandroidea</taxon>
        <taxon>Salamandridae</taxon>
        <taxon>Pleurodelinae</taxon>
        <taxon>Pleurodeles</taxon>
    </lineage>
</organism>
<comment type="caution">
    <text evidence="2">The sequence shown here is derived from an EMBL/GenBank/DDBJ whole genome shotgun (WGS) entry which is preliminary data.</text>
</comment>
<dbReference type="AlphaFoldDB" id="A0AAV7VHD1"/>